<feature type="compositionally biased region" description="Polar residues" evidence="4">
    <location>
        <begin position="398"/>
        <end position="427"/>
    </location>
</feature>
<evidence type="ECO:0000256" key="4">
    <source>
        <dbReference type="SAM" id="MobiDB-lite"/>
    </source>
</evidence>
<dbReference type="EMBL" id="CAJPDQ010000014">
    <property type="protein sequence ID" value="CAF9919399.1"/>
    <property type="molecule type" value="Genomic_DNA"/>
</dbReference>
<feature type="binding site" evidence="2">
    <location>
        <position position="84"/>
    </location>
    <ligand>
        <name>Cu cation</name>
        <dbReference type="ChEBI" id="CHEBI:23378"/>
    </ligand>
</feature>
<feature type="compositionally biased region" description="Low complexity" evidence="4">
    <location>
        <begin position="381"/>
        <end position="397"/>
    </location>
</feature>
<feature type="region of interest" description="Disordered" evidence="4">
    <location>
        <begin position="359"/>
        <end position="627"/>
    </location>
</feature>
<evidence type="ECO:0000256" key="5">
    <source>
        <dbReference type="SAM" id="Phobius"/>
    </source>
</evidence>
<evidence type="ECO:0000256" key="3">
    <source>
        <dbReference type="PIRSR" id="PIRSR603782-2"/>
    </source>
</evidence>
<dbReference type="Gene3D" id="1.10.10.2570">
    <property type="match status" value="1"/>
</dbReference>
<protein>
    <recommendedName>
        <fullName evidence="6">Atg29 N-terminal domain-containing protein</fullName>
    </recommendedName>
</protein>
<keyword evidence="2" id="KW-0479">Metal-binding</keyword>
<dbReference type="GO" id="GO:0005507">
    <property type="term" value="F:copper ion binding"/>
    <property type="evidence" value="ECO:0007669"/>
    <property type="project" value="UniProtKB-ARBA"/>
</dbReference>
<feature type="transmembrane region" description="Helical" evidence="5">
    <location>
        <begin position="6"/>
        <end position="27"/>
    </location>
</feature>
<feature type="compositionally biased region" description="Basic and acidic residues" evidence="4">
    <location>
        <begin position="585"/>
        <end position="596"/>
    </location>
</feature>
<keyword evidence="3" id="KW-1015">Disulfide bond</keyword>
<dbReference type="GO" id="GO:0045454">
    <property type="term" value="P:cell redox homeostasis"/>
    <property type="evidence" value="ECO:0007669"/>
    <property type="project" value="UniProtKB-ARBA"/>
</dbReference>
<keyword evidence="5" id="KW-0812">Transmembrane</keyword>
<dbReference type="Pfam" id="PF18388">
    <property type="entry name" value="ATG29_N"/>
    <property type="match status" value="1"/>
</dbReference>
<gene>
    <name evidence="7" type="ORF">GOMPHAMPRED_001784</name>
</gene>
<dbReference type="AlphaFoldDB" id="A0A8H3F7J1"/>
<feature type="binding site" evidence="2">
    <location>
        <position position="88"/>
    </location>
    <ligand>
        <name>Cu cation</name>
        <dbReference type="ChEBI" id="CHEBI:23378"/>
    </ligand>
</feature>
<feature type="domain" description="Atg29 N-terminal" evidence="6">
    <location>
        <begin position="216"/>
        <end position="252"/>
    </location>
</feature>
<dbReference type="GO" id="GO:0005739">
    <property type="term" value="C:mitochondrion"/>
    <property type="evidence" value="ECO:0007669"/>
    <property type="project" value="GOC"/>
</dbReference>
<evidence type="ECO:0000313" key="8">
    <source>
        <dbReference type="Proteomes" id="UP000664169"/>
    </source>
</evidence>
<dbReference type="InterPro" id="IPR036249">
    <property type="entry name" value="Thioredoxin-like_sf"/>
</dbReference>
<dbReference type="GO" id="GO:0033617">
    <property type="term" value="P:mitochondrial respiratory chain complex IV assembly"/>
    <property type="evidence" value="ECO:0007669"/>
    <property type="project" value="TreeGrafter"/>
</dbReference>
<sequence length="627" mass="67940">MPDPKLPISVISVALFVGTGVGLYFYFQYEKARMERKRIAEASKGVGKPKVGGAFELLDQDGKPWSSDKMKGKFALVYFGFSHCPDICPEELDKMAVMLDLVEEKLPSSLSRNPDLVPIFITCDPARDTPAVLKAYLKEFHQRLIGLTGNWDQIKAVCKLYRVYFSTPPDVKPGQDYLVDHSIYFYLMGDHTPSGRPPLAAMSKPTVTAAAPDTKYIVFIKLPFPRGSNFIDPPNTNWNAAKEAELWRTIMTSTPEEVVIKRGTTRAEHFDAPTSFVMQQAAWLLNRLNTHVRGHIPAKHAKQASSSGSIPLAGQAMRRAGSGQGQGLLFLTFLEDAANPVGSRAPSALSIRPKISTEMIGPSPVAEPIPSPVWKTKAPYSRTTSTTTITQLQRSSIVQASPKQKQRTISTTEQAPGSPLTITSAARSSDSSSDDSSSSEDEPSMTQSRIYSRRQRFPPTKGKGRAQLNPLSSADEDSGSDSPPFLPFSALAKETSAKSTTTAGNEFSEKATSPSSSGTLSSANHPFSSVHSGISREHRTAREESRAQSALSPRLKKLAKEESESTLSMGSSFSDLDDASISRSAMEEALAREIKAGRGSSGVTSRIGEFWRQNGPGGASNAGARKD</sequence>
<feature type="compositionally biased region" description="Basic and acidic residues" evidence="4">
    <location>
        <begin position="534"/>
        <end position="546"/>
    </location>
</feature>
<reference evidence="7" key="1">
    <citation type="submission" date="2021-03" db="EMBL/GenBank/DDBJ databases">
        <authorList>
            <person name="Tagirdzhanova G."/>
        </authorList>
    </citation>
    <scope>NUCLEOTIDE SEQUENCE</scope>
</reference>
<evidence type="ECO:0000313" key="7">
    <source>
        <dbReference type="EMBL" id="CAF9919399.1"/>
    </source>
</evidence>
<accession>A0A8H3F7J1</accession>
<feature type="compositionally biased region" description="Polar residues" evidence="4">
    <location>
        <begin position="523"/>
        <end position="532"/>
    </location>
</feature>
<comment type="similarity">
    <text evidence="1">Belongs to the SCO1/2 family.</text>
</comment>
<keyword evidence="2" id="KW-0186">Copper</keyword>
<dbReference type="SUPFAM" id="SSF52833">
    <property type="entry name" value="Thioredoxin-like"/>
    <property type="match status" value="1"/>
</dbReference>
<evidence type="ECO:0000259" key="6">
    <source>
        <dbReference type="Pfam" id="PF18388"/>
    </source>
</evidence>
<keyword evidence="8" id="KW-1185">Reference proteome</keyword>
<feature type="binding site" evidence="2">
    <location>
        <position position="181"/>
    </location>
    <ligand>
        <name>Cu cation</name>
        <dbReference type="ChEBI" id="CHEBI:23378"/>
    </ligand>
</feature>
<proteinExistence type="inferred from homology"/>
<dbReference type="OrthoDB" id="270009at2759"/>
<dbReference type="FunFam" id="3.40.30.10:FF:000013">
    <property type="entry name" value="Blast:Protein SCO1 homolog, mitochondrial"/>
    <property type="match status" value="1"/>
</dbReference>
<organism evidence="7 8">
    <name type="scientific">Gomphillus americanus</name>
    <dbReference type="NCBI Taxonomy" id="1940652"/>
    <lineage>
        <taxon>Eukaryota</taxon>
        <taxon>Fungi</taxon>
        <taxon>Dikarya</taxon>
        <taxon>Ascomycota</taxon>
        <taxon>Pezizomycotina</taxon>
        <taxon>Lecanoromycetes</taxon>
        <taxon>OSLEUM clade</taxon>
        <taxon>Ostropomycetidae</taxon>
        <taxon>Ostropales</taxon>
        <taxon>Graphidaceae</taxon>
        <taxon>Gomphilloideae</taxon>
        <taxon>Gomphillus</taxon>
    </lineage>
</organism>
<keyword evidence="5" id="KW-1133">Transmembrane helix</keyword>
<evidence type="ECO:0000256" key="1">
    <source>
        <dbReference type="ARBA" id="ARBA00010996"/>
    </source>
</evidence>
<dbReference type="InterPro" id="IPR003782">
    <property type="entry name" value="SCO1/SenC"/>
</dbReference>
<dbReference type="InterPro" id="IPR040666">
    <property type="entry name" value="Atg29_N"/>
</dbReference>
<comment type="caution">
    <text evidence="7">The sequence shown here is derived from an EMBL/GenBank/DDBJ whole genome shotgun (WGS) entry which is preliminary data.</text>
</comment>
<name>A0A8H3F7J1_9LECA</name>
<keyword evidence="5" id="KW-0472">Membrane</keyword>
<dbReference type="Gene3D" id="3.40.30.10">
    <property type="entry name" value="Glutaredoxin"/>
    <property type="match status" value="1"/>
</dbReference>
<feature type="compositionally biased region" description="Low complexity" evidence="4">
    <location>
        <begin position="513"/>
        <end position="522"/>
    </location>
</feature>
<feature type="compositionally biased region" description="Polar residues" evidence="4">
    <location>
        <begin position="565"/>
        <end position="574"/>
    </location>
</feature>
<feature type="disulfide bond" description="Redox-active" evidence="3">
    <location>
        <begin position="84"/>
        <end position="88"/>
    </location>
</feature>
<evidence type="ECO:0000256" key="2">
    <source>
        <dbReference type="PIRSR" id="PIRSR603782-1"/>
    </source>
</evidence>
<feature type="compositionally biased region" description="Low complexity" evidence="4">
    <location>
        <begin position="489"/>
        <end position="503"/>
    </location>
</feature>
<dbReference type="Proteomes" id="UP000664169">
    <property type="component" value="Unassembled WGS sequence"/>
</dbReference>
<dbReference type="PANTHER" id="PTHR12151">
    <property type="entry name" value="ELECTRON TRANSPORT PROTIN SCO1/SENC FAMILY MEMBER"/>
    <property type="match status" value="1"/>
</dbReference>
<dbReference type="PANTHER" id="PTHR12151:SF5">
    <property type="entry name" value="AT19154P"/>
    <property type="match status" value="1"/>
</dbReference>
<dbReference type="Pfam" id="PF02630">
    <property type="entry name" value="SCO1-SenC"/>
    <property type="match status" value="1"/>
</dbReference>
<dbReference type="CDD" id="cd02968">
    <property type="entry name" value="SCO"/>
    <property type="match status" value="1"/>
</dbReference>
<dbReference type="InterPro" id="IPR039362">
    <property type="entry name" value="ATG29_sf"/>
</dbReference>